<dbReference type="Pfam" id="PF10282">
    <property type="entry name" value="Lactonase"/>
    <property type="match status" value="1"/>
</dbReference>
<reference evidence="2" key="1">
    <citation type="submission" date="2015-10" db="EMBL/GenBank/DDBJ databases">
        <authorList>
            <person name="Gilbert D.G."/>
        </authorList>
    </citation>
    <scope>NUCLEOTIDE SEQUENCE</scope>
</reference>
<dbReference type="EMBL" id="FAXA01000323">
    <property type="protein sequence ID" value="CUV02857.1"/>
    <property type="molecule type" value="Genomic_DNA"/>
</dbReference>
<dbReference type="SUPFAM" id="SSF75011">
    <property type="entry name" value="3-carboxy-cis,cis-mucoante lactonizing enzyme"/>
    <property type="match status" value="1"/>
</dbReference>
<dbReference type="PANTHER" id="PTHR30344">
    <property type="entry name" value="6-PHOSPHOGLUCONOLACTONASE-RELATED"/>
    <property type="match status" value="1"/>
</dbReference>
<dbReference type="GO" id="GO:0017057">
    <property type="term" value="F:6-phosphogluconolactonase activity"/>
    <property type="evidence" value="ECO:0007669"/>
    <property type="project" value="UniProtKB-EC"/>
</dbReference>
<comment type="similarity">
    <text evidence="1">Belongs to the cycloisomerase 2 family.</text>
</comment>
<organism evidence="2">
    <name type="scientific">hydrothermal vent metagenome</name>
    <dbReference type="NCBI Taxonomy" id="652676"/>
    <lineage>
        <taxon>unclassified sequences</taxon>
        <taxon>metagenomes</taxon>
        <taxon>ecological metagenomes</taxon>
    </lineage>
</organism>
<dbReference type="AlphaFoldDB" id="A0A170QAF9"/>
<dbReference type="InterPro" id="IPR050282">
    <property type="entry name" value="Cycloisomerase_2"/>
</dbReference>
<dbReference type="InterPro" id="IPR015943">
    <property type="entry name" value="WD40/YVTN_repeat-like_dom_sf"/>
</dbReference>
<name>A0A170QAF9_9ZZZZ</name>
<dbReference type="EC" id="3.1.1.31" evidence="2"/>
<evidence type="ECO:0000256" key="1">
    <source>
        <dbReference type="ARBA" id="ARBA00005564"/>
    </source>
</evidence>
<dbReference type="GO" id="GO:0005829">
    <property type="term" value="C:cytosol"/>
    <property type="evidence" value="ECO:0007669"/>
    <property type="project" value="TreeGrafter"/>
</dbReference>
<protein>
    <submittedName>
        <fullName evidence="2">6-phosphogluconolactonase</fullName>
        <ecNumber evidence="2">3.1.1.31</ecNumber>
    </submittedName>
</protein>
<dbReference type="PANTHER" id="PTHR30344:SF1">
    <property type="entry name" value="6-PHOSPHOGLUCONOLACTONASE"/>
    <property type="match status" value="1"/>
</dbReference>
<dbReference type="Gene3D" id="2.130.10.10">
    <property type="entry name" value="YVTN repeat-like/Quinoprotein amine dehydrogenase"/>
    <property type="match status" value="1"/>
</dbReference>
<sequence>MANYMYVSVQEEDRIAIFSVTPKTGKLKHLGDAELKGRPAPIAIDPDQKYLFAGRRKAGDFGMTSFKIDRKNGGLSLIGSIPLEGDPVHMSTDRTGKYLLSAYYYQKTAAVHSIGDDGTISDPPVVWRETDIGAHYIQTDPANRYAFVPHIANGSLNGANAIFQFRFDAESGRLTPLSPTRTNPRELDGPRHICFHPGMDIVYSSNEQGNSVTVYNYESNKGNLHPIQTVSTLPKGYDGQNSCSQIQITPNGKFLYAPNRGHNSIAGFRVNLNNGHLSPIAQTPTEAVPRAFSIDLRGTFLYAAGLETGKLASYRIDQESGELEPNDVYDVGKGPMWVLMAEF</sequence>
<gene>
    <name evidence="2" type="ORF">MGWOODY_Clf402</name>
</gene>
<keyword evidence="2" id="KW-0378">Hydrolase</keyword>
<evidence type="ECO:0000313" key="2">
    <source>
        <dbReference type="EMBL" id="CUV02857.1"/>
    </source>
</evidence>
<dbReference type="InterPro" id="IPR019405">
    <property type="entry name" value="Lactonase_7-beta_prop"/>
</dbReference>
<accession>A0A170QAF9</accession>
<proteinExistence type="inferred from homology"/>